<dbReference type="Gene3D" id="3.40.50.300">
    <property type="entry name" value="P-loop containing nucleotide triphosphate hydrolases"/>
    <property type="match status" value="1"/>
</dbReference>
<dbReference type="SUPFAM" id="SSF48452">
    <property type="entry name" value="TPR-like"/>
    <property type="match status" value="1"/>
</dbReference>
<dbReference type="InterPro" id="IPR041617">
    <property type="entry name" value="TPR_MalT"/>
</dbReference>
<dbReference type="SUPFAM" id="SSF46894">
    <property type="entry name" value="C-terminal effector domain of the bipartite response regulators"/>
    <property type="match status" value="1"/>
</dbReference>
<protein>
    <submittedName>
        <fullName evidence="5">HTH-type transcriptional regulator MalT</fullName>
    </submittedName>
</protein>
<name>A0A5J4KXG4_9CHLR</name>
<keyword evidence="1" id="KW-0805">Transcription regulation</keyword>
<proteinExistence type="predicted"/>
<dbReference type="InterPro" id="IPR000792">
    <property type="entry name" value="Tscrpt_reg_LuxR_C"/>
</dbReference>
<dbReference type="GO" id="GO:0003677">
    <property type="term" value="F:DNA binding"/>
    <property type="evidence" value="ECO:0007669"/>
    <property type="project" value="UniProtKB-KW"/>
</dbReference>
<dbReference type="PROSITE" id="PS00622">
    <property type="entry name" value="HTH_LUXR_1"/>
    <property type="match status" value="1"/>
</dbReference>
<feature type="domain" description="HTH luxR-type" evidence="4">
    <location>
        <begin position="977"/>
        <end position="1042"/>
    </location>
</feature>
<comment type="caution">
    <text evidence="5">The sequence shown here is derived from an EMBL/GenBank/DDBJ whole genome shotgun (WGS) entry which is preliminary data.</text>
</comment>
<dbReference type="SMART" id="SM00421">
    <property type="entry name" value="HTH_LUXR"/>
    <property type="match status" value="1"/>
</dbReference>
<dbReference type="InterPro" id="IPR059106">
    <property type="entry name" value="WHD_MalT"/>
</dbReference>
<dbReference type="InterPro" id="IPR016032">
    <property type="entry name" value="Sig_transdc_resp-reg_C-effctor"/>
</dbReference>
<evidence type="ECO:0000313" key="6">
    <source>
        <dbReference type="Proteomes" id="UP000326912"/>
    </source>
</evidence>
<evidence type="ECO:0000313" key="5">
    <source>
        <dbReference type="EMBL" id="GER91227.1"/>
    </source>
</evidence>
<dbReference type="PRINTS" id="PR00038">
    <property type="entry name" value="HTHLUXR"/>
</dbReference>
<dbReference type="Gene3D" id="1.10.10.10">
    <property type="entry name" value="Winged helix-like DNA-binding domain superfamily/Winged helix DNA-binding domain"/>
    <property type="match status" value="1"/>
</dbReference>
<keyword evidence="2" id="KW-0238">DNA-binding</keyword>
<dbReference type="Pfam" id="PF17874">
    <property type="entry name" value="TPR_MalT"/>
    <property type="match status" value="1"/>
</dbReference>
<evidence type="ECO:0000259" key="4">
    <source>
        <dbReference type="PROSITE" id="PS50043"/>
    </source>
</evidence>
<dbReference type="InterPro" id="IPR011990">
    <property type="entry name" value="TPR-like_helical_dom_sf"/>
</dbReference>
<evidence type="ECO:0000256" key="2">
    <source>
        <dbReference type="ARBA" id="ARBA00023125"/>
    </source>
</evidence>
<keyword evidence="3" id="KW-0804">Transcription</keyword>
<dbReference type="Gene3D" id="1.25.40.10">
    <property type="entry name" value="Tetratricopeptide repeat domain"/>
    <property type="match status" value="1"/>
</dbReference>
<evidence type="ECO:0000256" key="1">
    <source>
        <dbReference type="ARBA" id="ARBA00023015"/>
    </source>
</evidence>
<dbReference type="Pfam" id="PF00196">
    <property type="entry name" value="GerE"/>
    <property type="match status" value="1"/>
</dbReference>
<dbReference type="Proteomes" id="UP000326912">
    <property type="component" value="Unassembled WGS sequence"/>
</dbReference>
<dbReference type="PANTHER" id="PTHR44688">
    <property type="entry name" value="DNA-BINDING TRANSCRIPTIONAL ACTIVATOR DEVR_DOSR"/>
    <property type="match status" value="1"/>
</dbReference>
<dbReference type="GO" id="GO:0006355">
    <property type="term" value="P:regulation of DNA-templated transcription"/>
    <property type="evidence" value="ECO:0007669"/>
    <property type="project" value="InterPro"/>
</dbReference>
<dbReference type="SUPFAM" id="SSF52540">
    <property type="entry name" value="P-loop containing nucleoside triphosphate hydrolases"/>
    <property type="match status" value="1"/>
</dbReference>
<dbReference type="RefSeq" id="WP_151758889.1">
    <property type="nucleotide sequence ID" value="NZ_BKZW01000003.1"/>
</dbReference>
<sequence length="1045" mass="119348">MPKSARYILRWLPEQAAYSFIGPTDEPSPALMDSSDDWLRWLETHDAFAFAGRNGRINLLKERRRNKDEGYWYAYRRHQGRMRKRYLGLSSQLSIDRLEEMADLLHEQDIATTPQPFNNIASLNNVGNATITHAVSFEPLLLPKLQLPQLQKSLLPREQLWQLLDRGLEHKLTVVSGPAGYGKTTTVSQWIAHNSTRADFPRVGSVTLDDEDNDVVRFWRYLIAACQTLHPGCGEEALELLRAHRLPPFKPLQMMLTSLINELSQFTYPAILILDDCHVINSPQVIESLNFFFDHLPGSLHCFIILRGDPMFSVARLLGRNELLDIYPPALAFSFEETCAFFEQELPFKLSLKDLRHIHEQLQGWATGLRLLARALADTANTHTIQQILTNFSQNYWSIREYLLNEVFLTLSEKLQEFLLQTSVLPLLTAPLCDALRESQDSEQFIQALQAGDMFLIPLYGSNQWARYHPLFAEVMRQEAQRKLGDNALRLLSARASIWYEEHGLQTEAIEAALEAKAFPRAIKIIEQLIASQQQDHTPAAQKIYSLRRWLQGLPEEELIHHPDICVRYAMSLLFLLLEDPGTTHGLPQIQRLLQMAEQYWRDANNIEKLAEVFAFRALLARQEGNILPAVTWARQALAWLPATERTWRNLALTVVGVGEILTGDLMAARRILLEALTLSEQQGNLLYARATRGMLSGASFELGELRHTAEQLRQILHEARIQEDRDDITRMQLGLANIYYQWNQLEEARQAAQEAFELSEQTHTEDTLAHTTMCLASIEQAQGQTEQAQQRLTAWLVRMQTPTTAQSNQLSREVRSMLARFQLASANQMAVERWFASVEQAQETLPLLQRRREQLMSVRFLLSQGALTPALVQLEELYTSAQQTGHVLLSLEVLVVLVLAHARQGTYQKAHEQLHQLLQLTQGEGYLRLFLDEGEEMATLLRNHLPQVQSKVLHTYVRKLLTAFEPQGRQRSTSAQTLLSEPLSQQEQKVLRLLAMGNSNAEIASELVVSVNTIRSQVQSIYRKLDVNNRIQASERARQLNING</sequence>
<dbReference type="CDD" id="cd06170">
    <property type="entry name" value="LuxR_C_like"/>
    <property type="match status" value="1"/>
</dbReference>
<dbReference type="Pfam" id="PF25873">
    <property type="entry name" value="WHD_MalT"/>
    <property type="match status" value="1"/>
</dbReference>
<dbReference type="PANTHER" id="PTHR44688:SF16">
    <property type="entry name" value="DNA-BINDING TRANSCRIPTIONAL ACTIVATOR DEVR_DOSR"/>
    <property type="match status" value="1"/>
</dbReference>
<evidence type="ECO:0000256" key="3">
    <source>
        <dbReference type="ARBA" id="ARBA00023163"/>
    </source>
</evidence>
<accession>A0A5J4KXG4</accession>
<dbReference type="AlphaFoldDB" id="A0A5J4KXG4"/>
<dbReference type="EMBL" id="BKZW01000003">
    <property type="protein sequence ID" value="GER91227.1"/>
    <property type="molecule type" value="Genomic_DNA"/>
</dbReference>
<dbReference type="InterPro" id="IPR027417">
    <property type="entry name" value="P-loop_NTPase"/>
</dbReference>
<dbReference type="PROSITE" id="PS50043">
    <property type="entry name" value="HTH_LUXR_2"/>
    <property type="match status" value="1"/>
</dbReference>
<gene>
    <name evidence="5" type="primary">malT_2</name>
    <name evidence="5" type="ORF">KDW_53890</name>
</gene>
<keyword evidence="6" id="KW-1185">Reference proteome</keyword>
<dbReference type="InterPro" id="IPR036388">
    <property type="entry name" value="WH-like_DNA-bd_sf"/>
</dbReference>
<organism evidence="5 6">
    <name type="scientific">Dictyobacter vulcani</name>
    <dbReference type="NCBI Taxonomy" id="2607529"/>
    <lineage>
        <taxon>Bacteria</taxon>
        <taxon>Bacillati</taxon>
        <taxon>Chloroflexota</taxon>
        <taxon>Ktedonobacteria</taxon>
        <taxon>Ktedonobacterales</taxon>
        <taxon>Dictyobacteraceae</taxon>
        <taxon>Dictyobacter</taxon>
    </lineage>
</organism>
<reference evidence="5 6" key="1">
    <citation type="submission" date="2019-10" db="EMBL/GenBank/DDBJ databases">
        <title>Dictyobacter vulcani sp. nov., within the class Ktedonobacteria, isolated from soil of volcanic Mt. Zao.</title>
        <authorList>
            <person name="Zheng Y."/>
            <person name="Wang C.M."/>
            <person name="Sakai Y."/>
            <person name="Abe K."/>
            <person name="Yokota A."/>
            <person name="Yabe S."/>
        </authorList>
    </citation>
    <scope>NUCLEOTIDE SEQUENCE [LARGE SCALE GENOMIC DNA]</scope>
    <source>
        <strain evidence="5 6">W12</strain>
    </source>
</reference>